<keyword evidence="3 7" id="KW-1003">Cell membrane</keyword>
<comment type="subcellular location">
    <subcellularLocation>
        <location evidence="1">Cell membrane</location>
        <topology evidence="1">Multi-pass membrane protein</topology>
    </subcellularLocation>
</comment>
<dbReference type="Proteomes" id="UP001299608">
    <property type="component" value="Unassembled WGS sequence"/>
</dbReference>
<sequence length="567" mass="63709">MSFLSMNFLLFLSVAILGYYVIPKRLQWVWLLLFSYIFYLASGTTAVVFILATTITTFLAGLILEYMDGKMDRELNGQTAGKLNGQTTGGLNSQTTWNPDTQPEKQTIPPPVPSSAATTSTSPLTPEQKKAVKARFKRNKKWIAAAALLINFGILAVLKYRNFAVGNINQLFGTDFALGKLILPLGISFYTFQSMGYLIDVYRGKYAPDHNLFRFALFVSFFPQILQGPIGRYDRLASQLFSQRKFSLERVERGLQLMLWGYFKKIVIADRAAVVVNEVFGNYEAYTGIAVIMGVLCYSIQLYGDFSGGMDVVMGAAECFGISLDQNFKRPYFARSISDFWHRWHITLGTWMKDYVFYPFSLSKGMNRFSKYCKKNLGRHAGRVLPVCIANLLVFFLVGVWHGPAWKYIVYGLYNGVIIAAGNLSAPLYQKTALALHVPTKSKAWGLVQIARTFLLVNISWYFDMAQDLKASFIMMKNTVTGFSFSALTDGTLMRLGLDKKDYLALILACGVLFMVSLLQENHVEIRCSLAKKPLAARWGIYLMLLFAIPLLGQINLTGGGFIYAQF</sequence>
<feature type="region of interest" description="Disordered" evidence="8">
    <location>
        <begin position="77"/>
        <end position="128"/>
    </location>
</feature>
<dbReference type="InterPro" id="IPR024194">
    <property type="entry name" value="Ac/AlaTfrase_AlgI/DltB"/>
</dbReference>
<dbReference type="Pfam" id="PF03062">
    <property type="entry name" value="MBOAT"/>
    <property type="match status" value="1"/>
</dbReference>
<protein>
    <submittedName>
        <fullName evidence="10">MBOAT family protein</fullName>
    </submittedName>
</protein>
<dbReference type="EMBL" id="JAKNGE010000018">
    <property type="protein sequence ID" value="MCG4746764.1"/>
    <property type="molecule type" value="Genomic_DNA"/>
</dbReference>
<dbReference type="InterPro" id="IPR028362">
    <property type="entry name" value="AlgI"/>
</dbReference>
<evidence type="ECO:0000256" key="4">
    <source>
        <dbReference type="ARBA" id="ARBA00022692"/>
    </source>
</evidence>
<feature type="transmembrane region" description="Helical" evidence="9">
    <location>
        <begin position="444"/>
        <end position="463"/>
    </location>
</feature>
<organism evidence="10 13">
    <name type="scientific">Enterocloster aldenensis</name>
    <dbReference type="NCBI Taxonomy" id="358742"/>
    <lineage>
        <taxon>Bacteria</taxon>
        <taxon>Bacillati</taxon>
        <taxon>Bacillota</taxon>
        <taxon>Clostridia</taxon>
        <taxon>Lachnospirales</taxon>
        <taxon>Lachnospiraceae</taxon>
        <taxon>Enterocloster</taxon>
    </lineage>
</organism>
<keyword evidence="7" id="KW-0808">Transferase</keyword>
<evidence type="ECO:0000313" key="12">
    <source>
        <dbReference type="Proteomes" id="UP000669239"/>
    </source>
</evidence>
<dbReference type="PANTHER" id="PTHR13285">
    <property type="entry name" value="ACYLTRANSFERASE"/>
    <property type="match status" value="1"/>
</dbReference>
<dbReference type="GeneID" id="97209006"/>
<evidence type="ECO:0000256" key="9">
    <source>
        <dbReference type="SAM" id="Phobius"/>
    </source>
</evidence>
<accession>A0AAW5BVE2</accession>
<evidence type="ECO:0000313" key="11">
    <source>
        <dbReference type="EMBL" id="NSJ47971.1"/>
    </source>
</evidence>
<keyword evidence="4 9" id="KW-0812">Transmembrane</keyword>
<dbReference type="GO" id="GO:0042121">
    <property type="term" value="P:alginic acid biosynthetic process"/>
    <property type="evidence" value="ECO:0007669"/>
    <property type="project" value="InterPro"/>
</dbReference>
<feature type="transmembrane region" description="Helical" evidence="9">
    <location>
        <begin position="384"/>
        <end position="402"/>
    </location>
</feature>
<feature type="transmembrane region" description="Helical" evidence="9">
    <location>
        <begin position="142"/>
        <end position="161"/>
    </location>
</feature>
<evidence type="ECO:0000256" key="6">
    <source>
        <dbReference type="ARBA" id="ARBA00023136"/>
    </source>
</evidence>
<feature type="transmembrane region" description="Helical" evidence="9">
    <location>
        <begin position="541"/>
        <end position="565"/>
    </location>
</feature>
<evidence type="ECO:0000256" key="2">
    <source>
        <dbReference type="ARBA" id="ARBA00010323"/>
    </source>
</evidence>
<feature type="compositionally biased region" description="Low complexity" evidence="8">
    <location>
        <begin position="114"/>
        <end position="126"/>
    </location>
</feature>
<proteinExistence type="inferred from homology"/>
<keyword evidence="12" id="KW-1185">Reference proteome</keyword>
<dbReference type="Proteomes" id="UP000669239">
    <property type="component" value="Unassembled WGS sequence"/>
</dbReference>
<dbReference type="EMBL" id="JAAITT010000004">
    <property type="protein sequence ID" value="NSJ47971.1"/>
    <property type="molecule type" value="Genomic_DNA"/>
</dbReference>
<dbReference type="InterPro" id="IPR051085">
    <property type="entry name" value="MB_O-acyltransferase"/>
</dbReference>
<comment type="similarity">
    <text evidence="2 7">Belongs to the membrane-bound acyltransferase family.</text>
</comment>
<dbReference type="PIRSF" id="PIRSF016636">
    <property type="entry name" value="AlgI_DltB"/>
    <property type="match status" value="1"/>
</dbReference>
<feature type="compositionally biased region" description="Polar residues" evidence="8">
    <location>
        <begin position="77"/>
        <end position="105"/>
    </location>
</feature>
<reference evidence="11 12" key="1">
    <citation type="journal article" date="2020" name="Cell Host Microbe">
        <title>Functional and Genomic Variation between Human-Derived Isolates of Lachnospiraceae Reveals Inter- and Intra-Species Diversity.</title>
        <authorList>
            <person name="Sorbara M.T."/>
            <person name="Littmann E.R."/>
            <person name="Fontana E."/>
            <person name="Moody T.U."/>
            <person name="Kohout C.E."/>
            <person name="Gjonbalaj M."/>
            <person name="Eaton V."/>
            <person name="Seok R."/>
            <person name="Leiner I.M."/>
            <person name="Pamer E.G."/>
        </authorList>
    </citation>
    <scope>NUCLEOTIDE SEQUENCE [LARGE SCALE GENOMIC DNA]</scope>
    <source>
        <strain evidence="11 12">MSK.1.17</strain>
    </source>
</reference>
<evidence type="ECO:0000256" key="3">
    <source>
        <dbReference type="ARBA" id="ARBA00022475"/>
    </source>
</evidence>
<dbReference type="AlphaFoldDB" id="A0AAW5BVE2"/>
<dbReference type="GO" id="GO:0005886">
    <property type="term" value="C:plasma membrane"/>
    <property type="evidence" value="ECO:0007669"/>
    <property type="project" value="UniProtKB-SubCell"/>
</dbReference>
<evidence type="ECO:0000256" key="5">
    <source>
        <dbReference type="ARBA" id="ARBA00022989"/>
    </source>
</evidence>
<feature type="transmembrane region" description="Helical" evidence="9">
    <location>
        <begin position="285"/>
        <end position="304"/>
    </location>
</feature>
<evidence type="ECO:0000313" key="10">
    <source>
        <dbReference type="EMBL" id="MCG4746764.1"/>
    </source>
</evidence>
<gene>
    <name evidence="11" type="ORF">G5B36_04570</name>
    <name evidence="10" type="ORF">L0N08_15180</name>
</gene>
<feature type="transmembrane region" description="Helical" evidence="9">
    <location>
        <begin position="408"/>
        <end position="429"/>
    </location>
</feature>
<feature type="transmembrane region" description="Helical" evidence="9">
    <location>
        <begin position="181"/>
        <end position="199"/>
    </location>
</feature>
<evidence type="ECO:0000313" key="13">
    <source>
        <dbReference type="Proteomes" id="UP001299608"/>
    </source>
</evidence>
<evidence type="ECO:0000256" key="8">
    <source>
        <dbReference type="SAM" id="MobiDB-lite"/>
    </source>
</evidence>
<dbReference type="InterPro" id="IPR004299">
    <property type="entry name" value="MBOAT_fam"/>
</dbReference>
<dbReference type="GO" id="GO:0016746">
    <property type="term" value="F:acyltransferase activity"/>
    <property type="evidence" value="ECO:0007669"/>
    <property type="project" value="UniProtKB-KW"/>
</dbReference>
<evidence type="ECO:0000256" key="1">
    <source>
        <dbReference type="ARBA" id="ARBA00004651"/>
    </source>
</evidence>
<reference evidence="10" key="3">
    <citation type="submission" date="2022-01" db="EMBL/GenBank/DDBJ databases">
        <title>Collection of gut derived symbiotic bacterial strains cultured from healthy donors.</title>
        <authorList>
            <person name="Lin H."/>
            <person name="Kohout C."/>
            <person name="Waligurski E."/>
            <person name="Pamer E.G."/>
        </authorList>
    </citation>
    <scope>NUCLEOTIDE SEQUENCE</scope>
    <source>
        <strain evidence="10">DFI.6.55</strain>
    </source>
</reference>
<comment type="caution">
    <text evidence="10">The sequence shown here is derived from an EMBL/GenBank/DDBJ whole genome shotgun (WGS) entry which is preliminary data.</text>
</comment>
<reference evidence="11" key="2">
    <citation type="submission" date="2020-02" db="EMBL/GenBank/DDBJ databases">
        <authorList>
            <person name="Littmann E."/>
            <person name="Sorbara M."/>
        </authorList>
    </citation>
    <scope>NUCLEOTIDE SEQUENCE</scope>
    <source>
        <strain evidence="11">MSK.1.17</strain>
    </source>
</reference>
<keyword evidence="7" id="KW-0012">Acyltransferase</keyword>
<feature type="transmembrane region" description="Helical" evidence="9">
    <location>
        <begin position="503"/>
        <end position="520"/>
    </location>
</feature>
<keyword evidence="6 7" id="KW-0472">Membrane</keyword>
<dbReference type="PANTHER" id="PTHR13285:SF18">
    <property type="entry name" value="PROTEIN-CYSTEINE N-PALMITOYLTRANSFERASE RASP"/>
    <property type="match status" value="1"/>
</dbReference>
<feature type="transmembrane region" description="Helical" evidence="9">
    <location>
        <begin position="33"/>
        <end position="64"/>
    </location>
</feature>
<keyword evidence="5 9" id="KW-1133">Transmembrane helix</keyword>
<evidence type="ECO:0000256" key="7">
    <source>
        <dbReference type="PIRNR" id="PIRNR016636"/>
    </source>
</evidence>
<name>A0AAW5BVE2_9FIRM</name>
<dbReference type="PIRSF" id="PIRSF500217">
    <property type="entry name" value="AlgI"/>
    <property type="match status" value="1"/>
</dbReference>
<dbReference type="RefSeq" id="WP_165641212.1">
    <property type="nucleotide sequence ID" value="NZ_BAABZL010000001.1"/>
</dbReference>